<proteinExistence type="predicted"/>
<keyword evidence="2" id="KW-1185">Reference proteome</keyword>
<dbReference type="RefSeq" id="WP_278318221.1">
    <property type="nucleotide sequence ID" value="NZ_CP121464.1"/>
</dbReference>
<dbReference type="Proteomes" id="UP001219584">
    <property type="component" value="Chromosome"/>
</dbReference>
<reference evidence="1 2" key="1">
    <citation type="submission" date="2023-04" db="EMBL/GenBank/DDBJ databases">
        <title>Nanopore sequencing of Janthinobacterium from water.</title>
        <authorList>
            <person name="Ciuchcinski K."/>
            <person name="Rokowska A."/>
            <person name="Dziewit L."/>
        </authorList>
    </citation>
    <scope>NUCLEOTIDE SEQUENCE [LARGE SCALE GENOMIC DNA]</scope>
    <source>
        <strain evidence="1 2">DEMB2</strain>
    </source>
</reference>
<gene>
    <name evidence="1" type="ORF">P9875_09575</name>
</gene>
<dbReference type="EMBL" id="CP121464">
    <property type="protein sequence ID" value="WFR81387.1"/>
    <property type="molecule type" value="Genomic_DNA"/>
</dbReference>
<organism evidence="1 2">
    <name type="scientific">Janthinobacterium rivuli</name>
    <dbReference type="NCBI Taxonomy" id="2751478"/>
    <lineage>
        <taxon>Bacteria</taxon>
        <taxon>Pseudomonadati</taxon>
        <taxon>Pseudomonadota</taxon>
        <taxon>Betaproteobacteria</taxon>
        <taxon>Burkholderiales</taxon>
        <taxon>Oxalobacteraceae</taxon>
        <taxon>Janthinobacterium</taxon>
    </lineage>
</organism>
<name>A0ABY8IBQ8_9BURK</name>
<accession>A0ABY8IBQ8</accession>
<evidence type="ECO:0000313" key="1">
    <source>
        <dbReference type="EMBL" id="WFR81387.1"/>
    </source>
</evidence>
<evidence type="ECO:0000313" key="2">
    <source>
        <dbReference type="Proteomes" id="UP001219584"/>
    </source>
</evidence>
<protein>
    <submittedName>
        <fullName evidence="1">Uncharacterized protein</fullName>
    </submittedName>
</protein>
<sequence>MSDQSASITESTGRRVKLSSELQSIQMDQYKEFCRLRDYRKPGVEVPHHTEAEAFALVVQSKAGHIEPAQRKKNPTTTGLK</sequence>